<feature type="region of interest" description="Disordered" evidence="1">
    <location>
        <begin position="1"/>
        <end position="31"/>
    </location>
</feature>
<comment type="caution">
    <text evidence="2">The sequence shown here is derived from an EMBL/GenBank/DDBJ whole genome shotgun (WGS) entry which is preliminary data.</text>
</comment>
<protein>
    <submittedName>
        <fullName evidence="2">Uncharacterized protein</fullName>
    </submittedName>
</protein>
<keyword evidence="3" id="KW-1185">Reference proteome</keyword>
<evidence type="ECO:0000313" key="3">
    <source>
        <dbReference type="Proteomes" id="UP000054937"/>
    </source>
</evidence>
<evidence type="ECO:0000313" key="2">
    <source>
        <dbReference type="EMBL" id="KRX09130.1"/>
    </source>
</evidence>
<dbReference type="FunCoup" id="A0A0V0R417">
    <property type="interactions" value="2"/>
</dbReference>
<gene>
    <name evidence="2" type="ORF">PPERSA_08846</name>
</gene>
<evidence type="ECO:0000256" key="1">
    <source>
        <dbReference type="SAM" id="MobiDB-lite"/>
    </source>
</evidence>
<sequence>MQSSLSSSVGFNKHMQSEESELANNSTINNNYNNKNIKQRLSINTNHQAQNLHNFGLSTRLKNLSQGVSPFKSALSSAKKNFQRKMFFNDNFPNQIKESNSDKSMNNMQNENIIIYNKQKSLDKGEKFRSNTHLDLGPHNLEQQQKNKKVKRQTSIEQKFPTINLYSVGQKIQSFSNQNTHINLLQATQQDEFTTQSNNNGMISLDSINTFDFQEQNNTNKDSFILNINNSIIKKQKNQ</sequence>
<dbReference type="AlphaFoldDB" id="A0A0V0R417"/>
<dbReference type="EMBL" id="LDAU01000054">
    <property type="protein sequence ID" value="KRX09130.1"/>
    <property type="molecule type" value="Genomic_DNA"/>
</dbReference>
<proteinExistence type="predicted"/>
<name>A0A0V0R417_PSEPJ</name>
<accession>A0A0V0R417</accession>
<dbReference type="Proteomes" id="UP000054937">
    <property type="component" value="Unassembled WGS sequence"/>
</dbReference>
<reference evidence="2 3" key="1">
    <citation type="journal article" date="2015" name="Sci. Rep.">
        <title>Genome of the facultative scuticociliatosis pathogen Pseudocohnilembus persalinus provides insight into its virulence through horizontal gene transfer.</title>
        <authorList>
            <person name="Xiong J."/>
            <person name="Wang G."/>
            <person name="Cheng J."/>
            <person name="Tian M."/>
            <person name="Pan X."/>
            <person name="Warren A."/>
            <person name="Jiang C."/>
            <person name="Yuan D."/>
            <person name="Miao W."/>
        </authorList>
    </citation>
    <scope>NUCLEOTIDE SEQUENCE [LARGE SCALE GENOMIC DNA]</scope>
    <source>
        <strain evidence="2">36N120E</strain>
    </source>
</reference>
<organism evidence="2 3">
    <name type="scientific">Pseudocohnilembus persalinus</name>
    <name type="common">Ciliate</name>
    <dbReference type="NCBI Taxonomy" id="266149"/>
    <lineage>
        <taxon>Eukaryota</taxon>
        <taxon>Sar</taxon>
        <taxon>Alveolata</taxon>
        <taxon>Ciliophora</taxon>
        <taxon>Intramacronucleata</taxon>
        <taxon>Oligohymenophorea</taxon>
        <taxon>Scuticociliatia</taxon>
        <taxon>Philasterida</taxon>
        <taxon>Pseudocohnilembidae</taxon>
        <taxon>Pseudocohnilembus</taxon>
    </lineage>
</organism>
<feature type="compositionally biased region" description="Polar residues" evidence="1">
    <location>
        <begin position="1"/>
        <end position="10"/>
    </location>
</feature>
<dbReference type="InParanoid" id="A0A0V0R417"/>